<dbReference type="CDD" id="cd01948">
    <property type="entry name" value="EAL"/>
    <property type="match status" value="1"/>
</dbReference>
<dbReference type="SMART" id="SM00086">
    <property type="entry name" value="PAC"/>
    <property type="match status" value="2"/>
</dbReference>
<dbReference type="InterPro" id="IPR001633">
    <property type="entry name" value="EAL_dom"/>
</dbReference>
<evidence type="ECO:0000313" key="6">
    <source>
        <dbReference type="Proteomes" id="UP000231057"/>
    </source>
</evidence>
<dbReference type="PROSITE" id="PS50112">
    <property type="entry name" value="PAS"/>
    <property type="match status" value="1"/>
</dbReference>
<dbReference type="PROSITE" id="PS50883">
    <property type="entry name" value="EAL"/>
    <property type="match status" value="1"/>
</dbReference>
<dbReference type="PROSITE" id="PS50113">
    <property type="entry name" value="PAC"/>
    <property type="match status" value="1"/>
</dbReference>
<evidence type="ECO:0000313" key="5">
    <source>
        <dbReference type="EMBL" id="ATS18987.1"/>
    </source>
</evidence>
<dbReference type="Pfam" id="PF00563">
    <property type="entry name" value="EAL"/>
    <property type="match status" value="1"/>
</dbReference>
<dbReference type="NCBIfam" id="TIGR00254">
    <property type="entry name" value="GGDEF"/>
    <property type="match status" value="1"/>
</dbReference>
<feature type="domain" description="EAL" evidence="3">
    <location>
        <begin position="455"/>
        <end position="710"/>
    </location>
</feature>
<organism evidence="5 6">
    <name type="scientific">Parathermosynechococcus lividus PCC 6715</name>
    <dbReference type="NCBI Taxonomy" id="1917166"/>
    <lineage>
        <taxon>Bacteria</taxon>
        <taxon>Bacillati</taxon>
        <taxon>Cyanobacteriota</taxon>
        <taxon>Cyanophyceae</taxon>
        <taxon>Acaryochloridales</taxon>
        <taxon>Thermosynechococcaceae</taxon>
        <taxon>Parathermosynechococcus</taxon>
    </lineage>
</organism>
<dbReference type="InterPro" id="IPR035965">
    <property type="entry name" value="PAS-like_dom_sf"/>
</dbReference>
<dbReference type="SUPFAM" id="SSF55785">
    <property type="entry name" value="PYP-like sensor domain (PAS domain)"/>
    <property type="match status" value="2"/>
</dbReference>
<name>A0A2D2Q3Z9_PARLV</name>
<dbReference type="InterPro" id="IPR029787">
    <property type="entry name" value="Nucleotide_cyclase"/>
</dbReference>
<dbReference type="Proteomes" id="UP000231057">
    <property type="component" value="Chromosome"/>
</dbReference>
<dbReference type="SMART" id="SM00052">
    <property type="entry name" value="EAL"/>
    <property type="match status" value="1"/>
</dbReference>
<protein>
    <submittedName>
        <fullName evidence="5">GGDEF domain-containing protein</fullName>
    </submittedName>
</protein>
<dbReference type="InterPro" id="IPR052155">
    <property type="entry name" value="Biofilm_reg_signaling"/>
</dbReference>
<dbReference type="NCBIfam" id="TIGR00229">
    <property type="entry name" value="sensory_box"/>
    <property type="match status" value="1"/>
</dbReference>
<dbReference type="InterPro" id="IPR000160">
    <property type="entry name" value="GGDEF_dom"/>
</dbReference>
<dbReference type="OrthoDB" id="442691at2"/>
<dbReference type="InterPro" id="IPR001610">
    <property type="entry name" value="PAC"/>
</dbReference>
<dbReference type="FunFam" id="3.20.20.450:FF:000001">
    <property type="entry name" value="Cyclic di-GMP phosphodiesterase yahA"/>
    <property type="match status" value="1"/>
</dbReference>
<reference evidence="6" key="2">
    <citation type="journal article" date="2022" name="Front. Microbiol.">
        <title>Comparative Genomic Analysis Revealed Distinct Molecular Components and Organization of CO2-Concentrating Mechanism in Thermophilic Cyanobacteria.</title>
        <authorList>
            <person name="Tang J."/>
            <person name="Zhou H."/>
            <person name="Yao D."/>
            <person name="Riaz S."/>
            <person name="You D."/>
            <person name="Klepacz-Smolka A."/>
            <person name="Daroch M."/>
        </authorList>
    </citation>
    <scope>NUCLEOTIDE SEQUENCE [LARGE SCALE GENOMIC DNA]</scope>
    <source>
        <strain evidence="6">PCC 6715</strain>
    </source>
</reference>
<dbReference type="CDD" id="cd01949">
    <property type="entry name" value="GGDEF"/>
    <property type="match status" value="1"/>
</dbReference>
<dbReference type="KEGG" id="slw:BRW62_09805"/>
<dbReference type="PANTHER" id="PTHR44757">
    <property type="entry name" value="DIGUANYLATE CYCLASE DGCP"/>
    <property type="match status" value="1"/>
</dbReference>
<keyword evidence="6" id="KW-1185">Reference proteome</keyword>
<accession>A0A2D2Q3Z9</accession>
<evidence type="ECO:0000259" key="4">
    <source>
        <dbReference type="PROSITE" id="PS50887"/>
    </source>
</evidence>
<feature type="domain" description="PAS" evidence="1">
    <location>
        <begin position="152"/>
        <end position="224"/>
    </location>
</feature>
<dbReference type="CDD" id="cd00130">
    <property type="entry name" value="PAS"/>
    <property type="match status" value="1"/>
</dbReference>
<dbReference type="SUPFAM" id="SSF141868">
    <property type="entry name" value="EAL domain-like"/>
    <property type="match status" value="1"/>
</dbReference>
<feature type="domain" description="GGDEF" evidence="4">
    <location>
        <begin position="313"/>
        <end position="446"/>
    </location>
</feature>
<dbReference type="EMBL" id="CP018092">
    <property type="protein sequence ID" value="ATS18987.1"/>
    <property type="molecule type" value="Genomic_DNA"/>
</dbReference>
<dbReference type="InterPro" id="IPR035919">
    <property type="entry name" value="EAL_sf"/>
</dbReference>
<dbReference type="Gene3D" id="3.30.450.20">
    <property type="entry name" value="PAS domain"/>
    <property type="match status" value="1"/>
</dbReference>
<evidence type="ECO:0000259" key="1">
    <source>
        <dbReference type="PROSITE" id="PS50112"/>
    </source>
</evidence>
<evidence type="ECO:0000259" key="2">
    <source>
        <dbReference type="PROSITE" id="PS50113"/>
    </source>
</evidence>
<proteinExistence type="predicted"/>
<sequence length="712" mass="81947">MESHNFFIYPKFDLKDMVSCQGYGFDFPGRVDPYELIRPILARLPLLMIFYGNEGDVLSINQEVTTHLGWDTGDLLSRDLLSQCFPDPETQRQFRYWMLHPPLGWQEIPCHSAHGQVLEMIWAFVRFPNGEGLVCGYNVTDAKLTQSALLETSDRYALLTRGMNDGVWDWNLITDETFYSSRWKALLGYQDHEIGNRIDDWLRLIHPQDAERVKLNLTLHVRGQTPHFHQEFRIQHRNGSYRWALARGLVLRDAYGKAYRVAGSLTDLTEHRLAEAQLLHDALHDSLTGLANRTLLFDRIEQAVRHGRRRPDYKFAILFIDIDRFKVINDSLGHSCGDVILIELGQRLQRIVRPHDTVARIGGDEFVILLDDINGNNDALGVCDRIHCELNTPFLLKEQQIMLRVSIGVATRTANVEKAENYLRNADIAMYRAKLAGGSCYQVFSEEMHVMARDRLSLEVGLQQALERDEFTLHYQPIYCLKDNHLYGFEALIRWQHPTEGLLSPERFIPLAEETSLIVPIGDWVLWQVCRDLQRWQEQYPQHSFCVNVNLSNRQLMHPSLVEQVLAALEQTQVPPESLHLEITESVGMDKPEQVRDILLALKAHGLKLSMDDFGTGYSSLSYLTNLPIDSLKVDRSFVKLITETNQQHSVIDAILSLAKGLNLEVVAEGVEHAYQVIRLRELGCDYAQGYYFSRPLTREQVDQLLVERYRA</sequence>
<dbReference type="AlphaFoldDB" id="A0A2D2Q3Z9"/>
<dbReference type="PROSITE" id="PS50887">
    <property type="entry name" value="GGDEF"/>
    <property type="match status" value="1"/>
</dbReference>
<dbReference type="Gene3D" id="3.20.20.450">
    <property type="entry name" value="EAL domain"/>
    <property type="match status" value="1"/>
</dbReference>
<dbReference type="SMART" id="SM00091">
    <property type="entry name" value="PAS"/>
    <property type="match status" value="2"/>
</dbReference>
<gene>
    <name evidence="5" type="ORF">BRW62_09805</name>
</gene>
<feature type="domain" description="PAC" evidence="2">
    <location>
        <begin position="228"/>
        <end position="280"/>
    </location>
</feature>
<dbReference type="Pfam" id="PF00990">
    <property type="entry name" value="GGDEF"/>
    <property type="match status" value="1"/>
</dbReference>
<dbReference type="SUPFAM" id="SSF55073">
    <property type="entry name" value="Nucleotide cyclase"/>
    <property type="match status" value="1"/>
</dbReference>
<dbReference type="InterPro" id="IPR043128">
    <property type="entry name" value="Rev_trsase/Diguanyl_cyclase"/>
</dbReference>
<dbReference type="InterPro" id="IPR013655">
    <property type="entry name" value="PAS_fold_3"/>
</dbReference>
<dbReference type="InterPro" id="IPR000014">
    <property type="entry name" value="PAS"/>
</dbReference>
<dbReference type="Gene3D" id="3.30.70.270">
    <property type="match status" value="1"/>
</dbReference>
<evidence type="ECO:0000259" key="3">
    <source>
        <dbReference type="PROSITE" id="PS50883"/>
    </source>
</evidence>
<reference evidence="5 6" key="1">
    <citation type="submission" date="2016-11" db="EMBL/GenBank/DDBJ databases">
        <title>Complete genome sequence of thermophilic cyanobacteria strain Synechococcus sp. PCC6715.</title>
        <authorList>
            <person name="Tang J."/>
            <person name="Daroch M."/>
            <person name="Liang Y."/>
            <person name="Jiang D."/>
            <person name="Shah M."/>
        </authorList>
    </citation>
    <scope>NUCLEOTIDE SEQUENCE [LARGE SCALE GENOMIC DNA]</scope>
    <source>
        <strain evidence="5 6">PCC 6715</strain>
    </source>
</reference>
<dbReference type="PANTHER" id="PTHR44757:SF2">
    <property type="entry name" value="BIOFILM ARCHITECTURE MAINTENANCE PROTEIN MBAA"/>
    <property type="match status" value="1"/>
</dbReference>
<dbReference type="InterPro" id="IPR000700">
    <property type="entry name" value="PAS-assoc_C"/>
</dbReference>
<dbReference type="SMART" id="SM00267">
    <property type="entry name" value="GGDEF"/>
    <property type="match status" value="1"/>
</dbReference>
<dbReference type="Pfam" id="PF08447">
    <property type="entry name" value="PAS_3"/>
    <property type="match status" value="1"/>
</dbReference>